<sequence length="148" mass="15267">MRRLIICAIACLAVACTPMSGIEPPGSAPPSRTDAIEQVAVVAADLADALQVAPPAELTATVTIDDKAVRIAFKSFDAALSVIDAFVATGAIVKNSPTAIRIRDGIRLTQRWLNAASAAQRVGDAKSYRAALEQAKAALAGVQSALGR</sequence>
<dbReference type="Proteomes" id="UP001139451">
    <property type="component" value="Unassembled WGS sequence"/>
</dbReference>
<proteinExistence type="predicted"/>
<gene>
    <name evidence="2" type="ORF">M9978_16335</name>
</gene>
<accession>A0A9X2KLX5</accession>
<dbReference type="AlphaFoldDB" id="A0A9X2KLX5"/>
<dbReference type="RefSeq" id="WP_254295049.1">
    <property type="nucleotide sequence ID" value="NZ_JAMLDX010000014.1"/>
</dbReference>
<reference evidence="2" key="1">
    <citation type="submission" date="2022-05" db="EMBL/GenBank/DDBJ databases">
        <title>Sphingomonas sp. strain MG17 Genome sequencing and assembly.</title>
        <authorList>
            <person name="Kim I."/>
        </authorList>
    </citation>
    <scope>NUCLEOTIDE SEQUENCE</scope>
    <source>
        <strain evidence="2">MG17</strain>
    </source>
</reference>
<evidence type="ECO:0000256" key="1">
    <source>
        <dbReference type="SAM" id="SignalP"/>
    </source>
</evidence>
<keyword evidence="3" id="KW-1185">Reference proteome</keyword>
<evidence type="ECO:0008006" key="4">
    <source>
        <dbReference type="Google" id="ProtNLM"/>
    </source>
</evidence>
<evidence type="ECO:0000313" key="3">
    <source>
        <dbReference type="Proteomes" id="UP001139451"/>
    </source>
</evidence>
<feature type="signal peptide" evidence="1">
    <location>
        <begin position="1"/>
        <end position="22"/>
    </location>
</feature>
<evidence type="ECO:0000313" key="2">
    <source>
        <dbReference type="EMBL" id="MCP3731994.1"/>
    </source>
</evidence>
<dbReference type="EMBL" id="JAMLDX010000014">
    <property type="protein sequence ID" value="MCP3731994.1"/>
    <property type="molecule type" value="Genomic_DNA"/>
</dbReference>
<name>A0A9X2KLX5_9SPHN</name>
<protein>
    <recommendedName>
        <fullName evidence="4">DUF4398 domain-containing protein</fullName>
    </recommendedName>
</protein>
<organism evidence="2 3">
    <name type="scientific">Sphingomonas tagetis</name>
    <dbReference type="NCBI Taxonomy" id="2949092"/>
    <lineage>
        <taxon>Bacteria</taxon>
        <taxon>Pseudomonadati</taxon>
        <taxon>Pseudomonadota</taxon>
        <taxon>Alphaproteobacteria</taxon>
        <taxon>Sphingomonadales</taxon>
        <taxon>Sphingomonadaceae</taxon>
        <taxon>Sphingomonas</taxon>
    </lineage>
</organism>
<comment type="caution">
    <text evidence="2">The sequence shown here is derived from an EMBL/GenBank/DDBJ whole genome shotgun (WGS) entry which is preliminary data.</text>
</comment>
<dbReference type="PROSITE" id="PS51257">
    <property type="entry name" value="PROKAR_LIPOPROTEIN"/>
    <property type="match status" value="1"/>
</dbReference>
<keyword evidence="1" id="KW-0732">Signal</keyword>
<feature type="chain" id="PRO_5040790152" description="DUF4398 domain-containing protein" evidence="1">
    <location>
        <begin position="23"/>
        <end position="148"/>
    </location>
</feature>